<protein>
    <submittedName>
        <fullName evidence="2">Uncharacterized protein</fullName>
    </submittedName>
</protein>
<dbReference type="Proteomes" id="UP000265520">
    <property type="component" value="Unassembled WGS sequence"/>
</dbReference>
<evidence type="ECO:0000313" key="2">
    <source>
        <dbReference type="EMBL" id="MCI63805.1"/>
    </source>
</evidence>
<dbReference type="AlphaFoldDB" id="A0A392TVF9"/>
<reference evidence="2 3" key="1">
    <citation type="journal article" date="2018" name="Front. Plant Sci.">
        <title>Red Clover (Trifolium pratense) and Zigzag Clover (T. medium) - A Picture of Genomic Similarities and Differences.</title>
        <authorList>
            <person name="Dluhosova J."/>
            <person name="Istvanek J."/>
            <person name="Nedelnik J."/>
            <person name="Repkova J."/>
        </authorList>
    </citation>
    <scope>NUCLEOTIDE SEQUENCE [LARGE SCALE GENOMIC DNA]</scope>
    <source>
        <strain evidence="3">cv. 10/8</strain>
        <tissue evidence="2">Leaf</tissue>
    </source>
</reference>
<sequence length="71" mass="7355">MLFSASETTTSVSSENRGECSNSGGKTKLPAGSPGCNLWGPPVRDPRLSPPFGVSSTLCPPNRPPGQTSHE</sequence>
<comment type="caution">
    <text evidence="2">The sequence shown here is derived from an EMBL/GenBank/DDBJ whole genome shotgun (WGS) entry which is preliminary data.</text>
</comment>
<feature type="compositionally biased region" description="Polar residues" evidence="1">
    <location>
        <begin position="54"/>
        <end position="71"/>
    </location>
</feature>
<name>A0A392TVF9_9FABA</name>
<organism evidence="2 3">
    <name type="scientific">Trifolium medium</name>
    <dbReference type="NCBI Taxonomy" id="97028"/>
    <lineage>
        <taxon>Eukaryota</taxon>
        <taxon>Viridiplantae</taxon>
        <taxon>Streptophyta</taxon>
        <taxon>Embryophyta</taxon>
        <taxon>Tracheophyta</taxon>
        <taxon>Spermatophyta</taxon>
        <taxon>Magnoliopsida</taxon>
        <taxon>eudicotyledons</taxon>
        <taxon>Gunneridae</taxon>
        <taxon>Pentapetalae</taxon>
        <taxon>rosids</taxon>
        <taxon>fabids</taxon>
        <taxon>Fabales</taxon>
        <taxon>Fabaceae</taxon>
        <taxon>Papilionoideae</taxon>
        <taxon>50 kb inversion clade</taxon>
        <taxon>NPAAA clade</taxon>
        <taxon>Hologalegina</taxon>
        <taxon>IRL clade</taxon>
        <taxon>Trifolieae</taxon>
        <taxon>Trifolium</taxon>
    </lineage>
</organism>
<feature type="region of interest" description="Disordered" evidence="1">
    <location>
        <begin position="1"/>
        <end position="71"/>
    </location>
</feature>
<accession>A0A392TVF9</accession>
<evidence type="ECO:0000256" key="1">
    <source>
        <dbReference type="SAM" id="MobiDB-lite"/>
    </source>
</evidence>
<proteinExistence type="predicted"/>
<feature type="compositionally biased region" description="Low complexity" evidence="1">
    <location>
        <begin position="1"/>
        <end position="15"/>
    </location>
</feature>
<evidence type="ECO:0000313" key="3">
    <source>
        <dbReference type="Proteomes" id="UP000265520"/>
    </source>
</evidence>
<dbReference type="EMBL" id="LXQA010643924">
    <property type="protein sequence ID" value="MCI63805.1"/>
    <property type="molecule type" value="Genomic_DNA"/>
</dbReference>
<keyword evidence="3" id="KW-1185">Reference proteome</keyword>